<gene>
    <name evidence="2" type="ORF">GCM10007939_16970</name>
</gene>
<dbReference type="EMBL" id="BSNN01000004">
    <property type="protein sequence ID" value="GLQ35414.1"/>
    <property type="molecule type" value="Genomic_DNA"/>
</dbReference>
<dbReference type="Pfam" id="PF02190">
    <property type="entry name" value="LON_substr_bdg"/>
    <property type="match status" value="1"/>
</dbReference>
<organism evidence="2 3">
    <name type="scientific">Amylibacter marinus</name>
    <dbReference type="NCBI Taxonomy" id="1475483"/>
    <lineage>
        <taxon>Bacteria</taxon>
        <taxon>Pseudomonadati</taxon>
        <taxon>Pseudomonadota</taxon>
        <taxon>Alphaproteobacteria</taxon>
        <taxon>Rhodobacterales</taxon>
        <taxon>Paracoccaceae</taxon>
        <taxon>Amylibacter</taxon>
    </lineage>
</organism>
<keyword evidence="2" id="KW-0378">Hydrolase</keyword>
<comment type="caution">
    <text evidence="2">The sequence shown here is derived from an EMBL/GenBank/DDBJ whole genome shotgun (WGS) entry which is preliminary data.</text>
</comment>
<protein>
    <submittedName>
        <fullName evidence="2">ATP-dependent protease</fullName>
    </submittedName>
</protein>
<dbReference type="RefSeq" id="WP_284377818.1">
    <property type="nucleotide sequence ID" value="NZ_BSNN01000004.1"/>
</dbReference>
<dbReference type="Gene3D" id="2.30.130.40">
    <property type="entry name" value="LON domain-like"/>
    <property type="match status" value="1"/>
</dbReference>
<dbReference type="Proteomes" id="UP001156694">
    <property type="component" value="Unassembled WGS sequence"/>
</dbReference>
<dbReference type="InterPro" id="IPR015947">
    <property type="entry name" value="PUA-like_sf"/>
</dbReference>
<evidence type="ECO:0000313" key="3">
    <source>
        <dbReference type="Proteomes" id="UP001156694"/>
    </source>
</evidence>
<evidence type="ECO:0000259" key="1">
    <source>
        <dbReference type="PROSITE" id="PS51787"/>
    </source>
</evidence>
<dbReference type="PROSITE" id="PS51787">
    <property type="entry name" value="LON_N"/>
    <property type="match status" value="1"/>
</dbReference>
<keyword evidence="2" id="KW-0645">Protease</keyword>
<evidence type="ECO:0000313" key="2">
    <source>
        <dbReference type="EMBL" id="GLQ35414.1"/>
    </source>
</evidence>
<dbReference type="InterPro" id="IPR003111">
    <property type="entry name" value="Lon_prtase_N"/>
</dbReference>
<keyword evidence="3" id="KW-1185">Reference proteome</keyword>
<proteinExistence type="predicted"/>
<reference evidence="3" key="1">
    <citation type="journal article" date="2019" name="Int. J. Syst. Evol. Microbiol.">
        <title>The Global Catalogue of Microorganisms (GCM) 10K type strain sequencing project: providing services to taxonomists for standard genome sequencing and annotation.</title>
        <authorList>
            <consortium name="The Broad Institute Genomics Platform"/>
            <consortium name="The Broad Institute Genome Sequencing Center for Infectious Disease"/>
            <person name="Wu L."/>
            <person name="Ma J."/>
        </authorList>
    </citation>
    <scope>NUCLEOTIDE SEQUENCE [LARGE SCALE GENOMIC DNA]</scope>
    <source>
        <strain evidence="3">NBRC 110140</strain>
    </source>
</reference>
<sequence length="211" mass="23368">MHSISSLPKTIPIFPLSGVILLPRSRLPLNIFEPRYLSMVEDVLKTPDRLIGMAQPAPNSDLPGIGGVGCAGRIVKFAETDDRRYLITLAGVCRFSLAASATGFAPYHSGTLDWGNYSHDLRPATQSYAFDRPEFIALLKRYFEIQQLSTDWDNLINADEEMLVNSLSMMCPFDATEKQALLEAETVATRRQTLTALMEFALRDAATGPIQ</sequence>
<dbReference type="PANTHER" id="PTHR46732">
    <property type="entry name" value="ATP-DEPENDENT PROTEASE LA (LON) DOMAIN PROTEIN"/>
    <property type="match status" value="1"/>
</dbReference>
<dbReference type="GO" id="GO:0006508">
    <property type="term" value="P:proteolysis"/>
    <property type="evidence" value="ECO:0007669"/>
    <property type="project" value="UniProtKB-KW"/>
</dbReference>
<feature type="domain" description="Lon N-terminal" evidence="1">
    <location>
        <begin position="11"/>
        <end position="202"/>
    </location>
</feature>
<name>A0ABQ5VW48_9RHOB</name>
<dbReference type="SUPFAM" id="SSF88697">
    <property type="entry name" value="PUA domain-like"/>
    <property type="match status" value="1"/>
</dbReference>
<dbReference type="SMART" id="SM00464">
    <property type="entry name" value="LON"/>
    <property type="match status" value="1"/>
</dbReference>
<dbReference type="InterPro" id="IPR046336">
    <property type="entry name" value="Lon_prtase_N_sf"/>
</dbReference>
<accession>A0ABQ5VW48</accession>
<dbReference type="PANTHER" id="PTHR46732:SF8">
    <property type="entry name" value="ATP-DEPENDENT PROTEASE LA (LON) DOMAIN PROTEIN"/>
    <property type="match status" value="1"/>
</dbReference>
<dbReference type="GO" id="GO:0008233">
    <property type="term" value="F:peptidase activity"/>
    <property type="evidence" value="ECO:0007669"/>
    <property type="project" value="UniProtKB-KW"/>
</dbReference>